<dbReference type="PRINTS" id="PR00413">
    <property type="entry name" value="HADHALOGNASE"/>
</dbReference>
<evidence type="ECO:0000256" key="2">
    <source>
        <dbReference type="ARBA" id="ARBA00022801"/>
    </source>
</evidence>
<dbReference type="NCBIfam" id="TIGR01428">
    <property type="entry name" value="HAD_type_II"/>
    <property type="match status" value="1"/>
</dbReference>
<dbReference type="InterPro" id="IPR051540">
    <property type="entry name" value="S-2-haloacid_dehalogenase"/>
</dbReference>
<name>A0A8H4UDR3_9HYPO</name>
<dbReference type="Gene3D" id="3.40.50.1000">
    <property type="entry name" value="HAD superfamily/HAD-like"/>
    <property type="match status" value="1"/>
</dbReference>
<organism evidence="3 4">
    <name type="scientific">Fusarium zealandicum</name>
    <dbReference type="NCBI Taxonomy" id="1053134"/>
    <lineage>
        <taxon>Eukaryota</taxon>
        <taxon>Fungi</taxon>
        <taxon>Dikarya</taxon>
        <taxon>Ascomycota</taxon>
        <taxon>Pezizomycotina</taxon>
        <taxon>Sordariomycetes</taxon>
        <taxon>Hypocreomycetidae</taxon>
        <taxon>Hypocreales</taxon>
        <taxon>Nectriaceae</taxon>
        <taxon>Fusarium</taxon>
        <taxon>Fusarium staphyleae species complex</taxon>
    </lineage>
</organism>
<sequence length="347" mass="37929">MTQTVIAFDLYGTLLSTESIAKELAHLYGDDKAKVIASQARRYQLEYTWRLNSMGTYRPFSDLTRWSFRQATKEAGVELTSEQEERIMDRYNGLDTFPDVKEALETLANSPSLDPYVFSNGTISMIASSLETSPSLGSASHVLSSSKIVSVDTVKVFKPDPRTYQAMTKAVNLESQPEKVWLVSSNPFDVVGAMAAGLKSVWVDRGGSKWIDGLGSGLKLEPTIVVSGVDEAVREILLQSGSGSSNYSSADYLPLLIAFAAASLAAAMRTSHGMHCLGLANGTTYLRRWCIKCEALESFEQYDDECDKVQKNPKQKGKCAKKIESYDTSVSAEACGKCIGEAAKEKK</sequence>
<accession>A0A8H4UDR3</accession>
<dbReference type="InterPro" id="IPR023198">
    <property type="entry name" value="PGP-like_dom2"/>
</dbReference>
<dbReference type="SFLD" id="SFLDS00003">
    <property type="entry name" value="Haloacid_Dehalogenase"/>
    <property type="match status" value="1"/>
</dbReference>
<evidence type="ECO:0008006" key="5">
    <source>
        <dbReference type="Google" id="ProtNLM"/>
    </source>
</evidence>
<dbReference type="PANTHER" id="PTHR43316:SF3">
    <property type="entry name" value="HALOACID DEHALOGENASE, TYPE II (AFU_ORTHOLOGUE AFUA_2G07750)-RELATED"/>
    <property type="match status" value="1"/>
</dbReference>
<dbReference type="SUPFAM" id="SSF56784">
    <property type="entry name" value="HAD-like"/>
    <property type="match status" value="1"/>
</dbReference>
<proteinExistence type="inferred from homology"/>
<dbReference type="NCBIfam" id="TIGR01493">
    <property type="entry name" value="HAD-SF-IA-v2"/>
    <property type="match status" value="1"/>
</dbReference>
<keyword evidence="4" id="KW-1185">Reference proteome</keyword>
<evidence type="ECO:0000313" key="3">
    <source>
        <dbReference type="EMBL" id="KAF4974087.1"/>
    </source>
</evidence>
<dbReference type="InterPro" id="IPR023214">
    <property type="entry name" value="HAD_sf"/>
</dbReference>
<keyword evidence="2" id="KW-0378">Hydrolase</keyword>
<dbReference type="InterPro" id="IPR036412">
    <property type="entry name" value="HAD-like_sf"/>
</dbReference>
<dbReference type="OrthoDB" id="3256520at2759"/>
<dbReference type="Gene3D" id="1.10.150.240">
    <property type="entry name" value="Putative phosphatase, domain 2"/>
    <property type="match status" value="1"/>
</dbReference>
<dbReference type="PANTHER" id="PTHR43316">
    <property type="entry name" value="HYDROLASE, HALOACID DELAHOGENASE-RELATED"/>
    <property type="match status" value="1"/>
</dbReference>
<dbReference type="AlphaFoldDB" id="A0A8H4UDR3"/>
<dbReference type="GO" id="GO:0019120">
    <property type="term" value="F:hydrolase activity, acting on acid halide bonds, in C-halide compounds"/>
    <property type="evidence" value="ECO:0007669"/>
    <property type="project" value="InterPro"/>
</dbReference>
<protein>
    <recommendedName>
        <fullName evidence="5">Haloacid dehalogenase</fullName>
    </recommendedName>
</protein>
<dbReference type="GO" id="GO:0016791">
    <property type="term" value="F:phosphatase activity"/>
    <property type="evidence" value="ECO:0007669"/>
    <property type="project" value="UniProtKB-ARBA"/>
</dbReference>
<comment type="similarity">
    <text evidence="1">Belongs to the HAD-like hydrolase superfamily. S-2-haloalkanoic acid dehalogenase family.</text>
</comment>
<reference evidence="3" key="1">
    <citation type="journal article" date="2020" name="BMC Genomics">
        <title>Correction to: Identification and distribution of gene clusters required for synthesis of sphingolipid metabolism inhibitors in diverse species of the filamentous fungus Fusarium.</title>
        <authorList>
            <person name="Kim H.S."/>
            <person name="Lohmar J.M."/>
            <person name="Busman M."/>
            <person name="Brown D.W."/>
            <person name="Naumann T.A."/>
            <person name="Divon H.H."/>
            <person name="Lysoe E."/>
            <person name="Uhlig S."/>
            <person name="Proctor R.H."/>
        </authorList>
    </citation>
    <scope>NUCLEOTIDE SEQUENCE</scope>
    <source>
        <strain evidence="3">NRRL 22465</strain>
    </source>
</reference>
<evidence type="ECO:0000313" key="4">
    <source>
        <dbReference type="Proteomes" id="UP000635477"/>
    </source>
</evidence>
<reference evidence="3" key="2">
    <citation type="submission" date="2020-05" db="EMBL/GenBank/DDBJ databases">
        <authorList>
            <person name="Kim H.-S."/>
            <person name="Proctor R.H."/>
            <person name="Brown D.W."/>
        </authorList>
    </citation>
    <scope>NUCLEOTIDE SEQUENCE</scope>
    <source>
        <strain evidence="3">NRRL 22465</strain>
    </source>
</reference>
<dbReference type="EMBL" id="JABEYC010000804">
    <property type="protein sequence ID" value="KAF4974087.1"/>
    <property type="molecule type" value="Genomic_DNA"/>
</dbReference>
<dbReference type="Pfam" id="PF00702">
    <property type="entry name" value="Hydrolase"/>
    <property type="match status" value="1"/>
</dbReference>
<dbReference type="InterPro" id="IPR006328">
    <property type="entry name" value="2-HAD"/>
</dbReference>
<dbReference type="InterPro" id="IPR006439">
    <property type="entry name" value="HAD-SF_hydro_IA"/>
</dbReference>
<dbReference type="SFLD" id="SFLDG01129">
    <property type="entry name" value="C1.5:_HAD__Beta-PGM__Phosphata"/>
    <property type="match status" value="1"/>
</dbReference>
<gene>
    <name evidence="3" type="ORF">FZEAL_8960</name>
</gene>
<dbReference type="Proteomes" id="UP000635477">
    <property type="component" value="Unassembled WGS sequence"/>
</dbReference>
<evidence type="ECO:0000256" key="1">
    <source>
        <dbReference type="ARBA" id="ARBA00008106"/>
    </source>
</evidence>
<comment type="caution">
    <text evidence="3">The sequence shown here is derived from an EMBL/GenBank/DDBJ whole genome shotgun (WGS) entry which is preliminary data.</text>
</comment>